<dbReference type="InParanoid" id="B7G3N5"/>
<feature type="transmembrane region" description="Helical" evidence="1">
    <location>
        <begin position="974"/>
        <end position="992"/>
    </location>
</feature>
<gene>
    <name evidence="3" type="ORF">PHATRDRAFT_47520</name>
</gene>
<evidence type="ECO:0000313" key="4">
    <source>
        <dbReference type="Proteomes" id="UP000000759"/>
    </source>
</evidence>
<feature type="transmembrane region" description="Helical" evidence="1">
    <location>
        <begin position="1421"/>
        <end position="1442"/>
    </location>
</feature>
<proteinExistence type="predicted"/>
<feature type="transmembrane region" description="Helical" evidence="1">
    <location>
        <begin position="1083"/>
        <end position="1105"/>
    </location>
</feature>
<feature type="transmembrane region" description="Helical" evidence="1">
    <location>
        <begin position="1235"/>
        <end position="1256"/>
    </location>
</feature>
<sequence length="1499" mass="163613">MRRRQLLPPRIAAYVACVFFSFCNSSLLAAASAELADNGNHAVSVDFPETLHSSGASLTLSSRARSDDFRSLALGDFDALNALYSGTTFTLPSTSVDTKVGGFTLSLSFANIVCRDFNLGDIRLTPVENITTAATTIRSTLQLVDVDIVCSADYRYRYILGTNGGGRADIYTRDNSVSSQIVLRSPDLARFAPDEFILENCATTVNVFDLDFNGGGVVNIVGNILNALDKVLRNVVEREISDFLCQALQDVDDDVAALLGRLTTLLGPYLGDSPDGNGNDSVAVGALQAERDLVVPSDVTLLNFQEPSTQFANVIDLLVEQVGGYFGNTNTGAGTLNINALLRDQILDDNGALVVDLTKLGDFGSGNLLQASNEILGSIAVKIETATVIGLDSFSRFDDLSQIGNFTFQTGFAIEDIRLEIQMELRLQPPASTQSLVEVVQVEIPLGRVDASTSLLLAIDQGRLGSLPLGSLLNDDSVVNCLLSAVFDLQVTSLSIQPALSVGLPTVRGFATPGLQRVVGTAVEIVYDAFYQTLVVALNNFVQTTAIEFLDDAVQGLRNSTTCLTKARGSETALIDFRDLLLSAEESEAYGGNGTNPYGSLGVVVKSLIDDELVANDASGVPKMNNFIIKPLTEQQSGIAGTFLLAQEFLAFDQRISFNGLDAKVRFRIADLRVENLDTIREPLALLDPLTNEASRINNTLSMGTPSTPLRISVLLQIGVEGAGTTILNKVNIGVELSSVSVVTKLLARIVERDFLSFPIEDMLNIDCWLATVQTPSLSAQGVRNEDSMVSLGLEDLKLLIGDMNFTVDCIECTSPQVLQIGELLRTPQGQTDAATSAQNVVDYLVSLTQGDNSFLQSRIDRLLVESAKRCPHSPSFSSETGSLQYEAFEVNLKEDSMSFLLGVLVAAGVSVGGTILLTILVKVLVARRNRKWLQSLPSSRALAIYDEQQKHRDFEESIDKRTSSMFRSGQVPLVIRWLVPVFILGNIGMFLSGHLSVGGSVRIYIQIAGERLVFDDFYSFSVAQSAIELWDAGGKELAILILIFSGVWPYTKQILTFLLWFAPPTRVSVSTRGTWLLWLDALAKWSMIDVFVMIISIVAFRVSIRSPSQSFLPDDLYRVDLAVVPVWGLYANLTAQLLSQLSSHVIIHYHRRVERKAQNEVKDEPNESLIENGTKEFESEASWTLKDVPLKSSTTEMTDDDGTTQDEAVEALRSHAFGRPHRGEAEKLHVRRGVNILVVVVAVVLTVMLLLGSLLPSFSFDVQGLAGVAVEAGRNFEQAKDEHSIISIAQLLMDQARFVDTAKDYIGTTSIAVLLVLTVLIVPVLQTCALVVQWFYPMTHGTRRRVESVVEVLRAWQYMEVYVISIVVGAWQLPEVSSFLIGSACDGLQSTFAELVFYGFIEAEDAQCFKVDAAISSGSYVLIAAAVLLAVMNTFICKAVGQVEYFSKYRELFAAHGSLHRKELALEEREPVPVDDINAVPVLFTDRFRWLLRTQKMS</sequence>
<dbReference type="KEGG" id="pti:PHATRDRAFT_47520"/>
<evidence type="ECO:0000256" key="1">
    <source>
        <dbReference type="SAM" id="Phobius"/>
    </source>
</evidence>
<dbReference type="PANTHER" id="PTHR34730:SF1">
    <property type="entry name" value="PARAQUAT-INDUCIBLE PROTEIN A"/>
    <property type="match status" value="1"/>
</dbReference>
<dbReference type="GeneID" id="7202293"/>
<dbReference type="SUPFAM" id="SSF55394">
    <property type="entry name" value="Bactericidal permeability-increasing protein, BPI"/>
    <property type="match status" value="1"/>
</dbReference>
<dbReference type="Pfam" id="PF04403">
    <property type="entry name" value="PqiA"/>
    <property type="match status" value="2"/>
</dbReference>
<feature type="transmembrane region" description="Helical" evidence="1">
    <location>
        <begin position="900"/>
        <end position="926"/>
    </location>
</feature>
<dbReference type="GO" id="GO:0008289">
    <property type="term" value="F:lipid binding"/>
    <property type="evidence" value="ECO:0007669"/>
    <property type="project" value="InterPro"/>
</dbReference>
<feature type="signal peptide" evidence="2">
    <location>
        <begin position="1"/>
        <end position="33"/>
    </location>
</feature>
<protein>
    <submittedName>
        <fullName evidence="3">Uncharacterized protein</fullName>
    </submittedName>
</protein>
<dbReference type="InterPro" id="IPR007498">
    <property type="entry name" value="PqiA-like"/>
</dbReference>
<dbReference type="eggNOG" id="ENOG502SAXF">
    <property type="taxonomic scope" value="Eukaryota"/>
</dbReference>
<feature type="chain" id="PRO_5002855796" evidence="2">
    <location>
        <begin position="34"/>
        <end position="1499"/>
    </location>
</feature>
<feature type="transmembrane region" description="Helical" evidence="1">
    <location>
        <begin position="1038"/>
        <end position="1062"/>
    </location>
</feature>
<dbReference type="EMBL" id="CM000615">
    <property type="protein sequence ID" value="EEC46860.1"/>
    <property type="molecule type" value="Genomic_DNA"/>
</dbReference>
<dbReference type="OrthoDB" id="47998at2759"/>
<keyword evidence="1" id="KW-0812">Transmembrane</keyword>
<reference evidence="4" key="2">
    <citation type="submission" date="2008-08" db="EMBL/GenBank/DDBJ databases">
        <authorList>
            <consortium name="Diatom Consortium"/>
            <person name="Grigoriev I."/>
            <person name="Grimwood J."/>
            <person name="Kuo A."/>
            <person name="Otillar R.P."/>
            <person name="Salamov A."/>
            <person name="Detter J.C."/>
            <person name="Lindquist E."/>
            <person name="Shapiro H."/>
            <person name="Lucas S."/>
            <person name="Glavina del Rio T."/>
            <person name="Pitluck S."/>
            <person name="Rokhsar D."/>
            <person name="Bowler C."/>
        </authorList>
    </citation>
    <scope>GENOME REANNOTATION</scope>
    <source>
        <strain evidence="4">CCAP 1055/1</strain>
    </source>
</reference>
<keyword evidence="1" id="KW-1133">Transmembrane helix</keyword>
<dbReference type="PANTHER" id="PTHR34730">
    <property type="entry name" value="UNNAMED PRODUCT"/>
    <property type="match status" value="1"/>
</dbReference>
<dbReference type="Proteomes" id="UP000000759">
    <property type="component" value="Chromosome 13"/>
</dbReference>
<keyword evidence="4" id="KW-1185">Reference proteome</keyword>
<feature type="transmembrane region" description="Helical" evidence="1">
    <location>
        <begin position="1125"/>
        <end position="1148"/>
    </location>
</feature>
<feature type="transmembrane region" description="Helical" evidence="1">
    <location>
        <begin position="1356"/>
        <end position="1374"/>
    </location>
</feature>
<organism evidence="3 4">
    <name type="scientific">Phaeodactylum tricornutum (strain CCAP 1055/1)</name>
    <dbReference type="NCBI Taxonomy" id="556484"/>
    <lineage>
        <taxon>Eukaryota</taxon>
        <taxon>Sar</taxon>
        <taxon>Stramenopiles</taxon>
        <taxon>Ochrophyta</taxon>
        <taxon>Bacillariophyta</taxon>
        <taxon>Bacillariophyceae</taxon>
        <taxon>Bacillariophycidae</taxon>
        <taxon>Naviculales</taxon>
        <taxon>Phaeodactylaceae</taxon>
        <taxon>Phaeodactylum</taxon>
    </lineage>
</organism>
<dbReference type="InterPro" id="IPR017943">
    <property type="entry name" value="Bactericidal_perm-incr_a/b_dom"/>
</dbReference>
<dbReference type="HOGENOM" id="CLU_249278_0_0_1"/>
<accession>B7G3N5</accession>
<name>B7G3N5_PHATC</name>
<dbReference type="RefSeq" id="XP_002181646.1">
    <property type="nucleotide sequence ID" value="XM_002181610.1"/>
</dbReference>
<evidence type="ECO:0000256" key="2">
    <source>
        <dbReference type="SAM" id="SignalP"/>
    </source>
</evidence>
<dbReference type="Gene3D" id="3.15.10.10">
    <property type="entry name" value="Bactericidal permeability-increasing protein, domain 1"/>
    <property type="match status" value="1"/>
</dbReference>
<keyword evidence="2" id="KW-0732">Signal</keyword>
<evidence type="ECO:0000313" key="3">
    <source>
        <dbReference type="EMBL" id="EEC46860.1"/>
    </source>
</evidence>
<dbReference type="PaxDb" id="2850-Phatr47520"/>
<feature type="transmembrane region" description="Helical" evidence="1">
    <location>
        <begin position="1312"/>
        <end position="1336"/>
    </location>
</feature>
<keyword evidence="1" id="KW-0472">Membrane</keyword>
<reference evidence="3 4" key="1">
    <citation type="journal article" date="2008" name="Nature">
        <title>The Phaeodactylum genome reveals the evolutionary history of diatom genomes.</title>
        <authorList>
            <person name="Bowler C."/>
            <person name="Allen A.E."/>
            <person name="Badger J.H."/>
            <person name="Grimwood J."/>
            <person name="Jabbari K."/>
            <person name="Kuo A."/>
            <person name="Maheswari U."/>
            <person name="Martens C."/>
            <person name="Maumus F."/>
            <person name="Otillar R.P."/>
            <person name="Rayko E."/>
            <person name="Salamov A."/>
            <person name="Vandepoele K."/>
            <person name="Beszteri B."/>
            <person name="Gruber A."/>
            <person name="Heijde M."/>
            <person name="Katinka M."/>
            <person name="Mock T."/>
            <person name="Valentin K."/>
            <person name="Verret F."/>
            <person name="Berges J.A."/>
            <person name="Brownlee C."/>
            <person name="Cadoret J.P."/>
            <person name="Chiovitti A."/>
            <person name="Choi C.J."/>
            <person name="Coesel S."/>
            <person name="De Martino A."/>
            <person name="Detter J.C."/>
            <person name="Durkin C."/>
            <person name="Falciatore A."/>
            <person name="Fournet J."/>
            <person name="Haruta M."/>
            <person name="Huysman M.J."/>
            <person name="Jenkins B.D."/>
            <person name="Jiroutova K."/>
            <person name="Jorgensen R.E."/>
            <person name="Joubert Y."/>
            <person name="Kaplan A."/>
            <person name="Kroger N."/>
            <person name="Kroth P.G."/>
            <person name="La Roche J."/>
            <person name="Lindquist E."/>
            <person name="Lommer M."/>
            <person name="Martin-Jezequel V."/>
            <person name="Lopez P.J."/>
            <person name="Lucas S."/>
            <person name="Mangogna M."/>
            <person name="McGinnis K."/>
            <person name="Medlin L.K."/>
            <person name="Montsant A."/>
            <person name="Oudot-Le Secq M.P."/>
            <person name="Napoli C."/>
            <person name="Obornik M."/>
            <person name="Parker M.S."/>
            <person name="Petit J.L."/>
            <person name="Porcel B.M."/>
            <person name="Poulsen N."/>
            <person name="Robison M."/>
            <person name="Rychlewski L."/>
            <person name="Rynearson T.A."/>
            <person name="Schmutz J."/>
            <person name="Shapiro H."/>
            <person name="Siaut M."/>
            <person name="Stanley M."/>
            <person name="Sussman M.R."/>
            <person name="Taylor A.R."/>
            <person name="Vardi A."/>
            <person name="von Dassow P."/>
            <person name="Vyverman W."/>
            <person name="Willis A."/>
            <person name="Wyrwicz L.S."/>
            <person name="Rokhsar D.S."/>
            <person name="Weissenbach J."/>
            <person name="Armbrust E.V."/>
            <person name="Green B.R."/>
            <person name="Van de Peer Y."/>
            <person name="Grigoriev I.V."/>
        </authorList>
    </citation>
    <scope>NUCLEOTIDE SEQUENCE [LARGE SCALE GENOMIC DNA]</scope>
    <source>
        <strain evidence="3 4">CCAP 1055/1</strain>
    </source>
</reference>